<dbReference type="FunFam" id="3.30.200.20:FF:000162">
    <property type="entry name" value="Adenine nucleotide alpha hydrolase-like domain kinase"/>
    <property type="match status" value="1"/>
</dbReference>
<dbReference type="InterPro" id="IPR001245">
    <property type="entry name" value="Ser-Thr/Tyr_kinase_cat_dom"/>
</dbReference>
<gene>
    <name evidence="11" type="primary">LOC110686407</name>
</gene>
<dbReference type="CDD" id="cd14066">
    <property type="entry name" value="STKc_IRAK"/>
    <property type="match status" value="1"/>
</dbReference>
<dbReference type="InterPro" id="IPR020635">
    <property type="entry name" value="Tyr_kinase_cat_dom"/>
</dbReference>
<dbReference type="EnsemblPlants" id="AUR62033871-RA">
    <property type="protein sequence ID" value="AUR62033871-RA:cds"/>
    <property type="gene ID" value="AUR62033871"/>
</dbReference>
<dbReference type="GO" id="GO:0005524">
    <property type="term" value="F:ATP binding"/>
    <property type="evidence" value="ECO:0007669"/>
    <property type="project" value="UniProtKB-KW"/>
</dbReference>
<keyword evidence="5" id="KW-0418">Kinase</keyword>
<evidence type="ECO:0000313" key="11">
    <source>
        <dbReference type="EnsemblPlants" id="AUR62033871-RA:cds"/>
    </source>
</evidence>
<dbReference type="SUPFAM" id="SSF56112">
    <property type="entry name" value="Protein kinase-like (PK-like)"/>
    <property type="match status" value="1"/>
</dbReference>
<dbReference type="Pfam" id="PF07714">
    <property type="entry name" value="PK_Tyr_Ser-Thr"/>
    <property type="match status" value="1"/>
</dbReference>
<dbReference type="SMR" id="A0A803MRH0"/>
<keyword evidence="4" id="KW-0547">Nucleotide-binding</keyword>
<dbReference type="InterPro" id="IPR000719">
    <property type="entry name" value="Prot_kinase_dom"/>
</dbReference>
<dbReference type="Gramene" id="AUR62033871-RA">
    <property type="protein sequence ID" value="AUR62033871-RA:cds"/>
    <property type="gene ID" value="AUR62033871"/>
</dbReference>
<dbReference type="InterPro" id="IPR011009">
    <property type="entry name" value="Kinase-like_dom_sf"/>
</dbReference>
<feature type="compositionally biased region" description="Polar residues" evidence="9">
    <location>
        <begin position="692"/>
        <end position="704"/>
    </location>
</feature>
<dbReference type="KEGG" id="cqi:110686407"/>
<dbReference type="SMART" id="SM00219">
    <property type="entry name" value="TyrKc"/>
    <property type="match status" value="1"/>
</dbReference>
<protein>
    <recommendedName>
        <fullName evidence="1">non-specific serine/threonine protein kinase</fullName>
        <ecNumber evidence="1">2.7.11.1</ecNumber>
    </recommendedName>
</protein>
<name>A0A803MRH0_CHEQI</name>
<dbReference type="PANTHER" id="PTHR47989:SF14">
    <property type="entry name" value="INACTIVE PROTEIN KINASE SELMODRAFT_444075"/>
    <property type="match status" value="1"/>
</dbReference>
<keyword evidence="3" id="KW-0808">Transferase</keyword>
<dbReference type="GO" id="GO:0004674">
    <property type="term" value="F:protein serine/threonine kinase activity"/>
    <property type="evidence" value="ECO:0007669"/>
    <property type="project" value="UniProtKB-KW"/>
</dbReference>
<dbReference type="InterPro" id="IPR008266">
    <property type="entry name" value="Tyr_kinase_AS"/>
</dbReference>
<evidence type="ECO:0000256" key="7">
    <source>
        <dbReference type="ARBA" id="ARBA00047899"/>
    </source>
</evidence>
<evidence type="ECO:0000256" key="2">
    <source>
        <dbReference type="ARBA" id="ARBA00022527"/>
    </source>
</evidence>
<keyword evidence="2" id="KW-0723">Serine/threonine-protein kinase</keyword>
<dbReference type="RefSeq" id="XP_021718711.1">
    <property type="nucleotide sequence ID" value="XM_021863019.1"/>
</dbReference>
<accession>A0A803MRH0</accession>
<dbReference type="PROSITE" id="PS50011">
    <property type="entry name" value="PROTEIN_KINASE_DOM"/>
    <property type="match status" value="1"/>
</dbReference>
<sequence>MLPSNVGSSSSRRLNIGNLSAPLPAPAAVVVAIKAERDVSKDPLAWALTHVVRPGDCISLLAVFPDRTSGRRLWNFPRLTGNCAGLEGGNLPERILEISESCSQMALQFNNQIQVKVRVKVVLGLPAGEVAAEAKRNGATWVILDKKLKEEQKHCIEKLSCSIVVMKGSQPKVLRLNLGYSDEPQTPYFSAASSPALDSGRLQSFRMKHATPISSPEYQSSSFSRTTGEASLSTFDIPPSPYHVFEQNPLFEGRNKGRLTPACSPLNVMVSDKERLIYPNRESSEFVKSNRHNEFWVSENHTHNERAALASGYRYSSESNSAAPELMGNKHIQRDCESRNGLLKIDNSQKEDGVSNATPRDSFSMARTSSAPPPLCSICQHKTPTFGKPPRRFTYEELEVATNVFSDDNLLAQGGFGVVYRGVLLDGQVVAVKQLKFVDSQGDTDFCREVRVLSCAQHRNVVLLIGFCVEGKKRLLVYEYICNHSLDFHLHGNKSSPLDLQSRLKIAIGAARGLRYLHEDCRVGCIIHRDLRPSNILLTHDHEPLVGDFGLARLHCEWDIGVEQQVIGATGYLAPEYFNGGSITEKLDVYAFGVVLVELITGKKVKELHQEKGFSSLAQLFDPFAALESNQILKSTFSPKELQCIPHEIQTMGRAASLCLRNDPESRPSMSKVLRILEGSNTPMPIGLDLNSVGSQSGHMQGLNTRRHSEMRKCHSRKLSQ</sequence>
<feature type="compositionally biased region" description="Polar residues" evidence="9">
    <location>
        <begin position="355"/>
        <end position="370"/>
    </location>
</feature>
<dbReference type="FunFam" id="1.10.510.10:FF:001023">
    <property type="entry name" value="Os07g0541700 protein"/>
    <property type="match status" value="1"/>
</dbReference>
<dbReference type="OrthoDB" id="757296at2759"/>
<dbReference type="EC" id="2.7.11.1" evidence="1"/>
<evidence type="ECO:0000256" key="6">
    <source>
        <dbReference type="ARBA" id="ARBA00022840"/>
    </source>
</evidence>
<organism evidence="11 12">
    <name type="scientific">Chenopodium quinoa</name>
    <name type="common">Quinoa</name>
    <dbReference type="NCBI Taxonomy" id="63459"/>
    <lineage>
        <taxon>Eukaryota</taxon>
        <taxon>Viridiplantae</taxon>
        <taxon>Streptophyta</taxon>
        <taxon>Embryophyta</taxon>
        <taxon>Tracheophyta</taxon>
        <taxon>Spermatophyta</taxon>
        <taxon>Magnoliopsida</taxon>
        <taxon>eudicotyledons</taxon>
        <taxon>Gunneridae</taxon>
        <taxon>Pentapetalae</taxon>
        <taxon>Caryophyllales</taxon>
        <taxon>Chenopodiaceae</taxon>
        <taxon>Chenopodioideae</taxon>
        <taxon>Atripliceae</taxon>
        <taxon>Chenopodium</taxon>
    </lineage>
</organism>
<dbReference type="GO" id="GO:0004713">
    <property type="term" value="F:protein tyrosine kinase activity"/>
    <property type="evidence" value="ECO:0007669"/>
    <property type="project" value="InterPro"/>
</dbReference>
<feature type="domain" description="Protein kinase" evidence="10">
    <location>
        <begin position="405"/>
        <end position="684"/>
    </location>
</feature>
<proteinExistence type="predicted"/>
<dbReference type="GeneID" id="110686407"/>
<dbReference type="PROSITE" id="PS00109">
    <property type="entry name" value="PROTEIN_KINASE_TYR"/>
    <property type="match status" value="1"/>
</dbReference>
<feature type="region of interest" description="Disordered" evidence="9">
    <location>
        <begin position="692"/>
        <end position="721"/>
    </location>
</feature>
<keyword evidence="6" id="KW-0067">ATP-binding</keyword>
<evidence type="ECO:0000256" key="9">
    <source>
        <dbReference type="SAM" id="MobiDB-lite"/>
    </source>
</evidence>
<dbReference type="PANTHER" id="PTHR47989">
    <property type="entry name" value="OS01G0750732 PROTEIN"/>
    <property type="match status" value="1"/>
</dbReference>
<evidence type="ECO:0000259" key="10">
    <source>
        <dbReference type="PROSITE" id="PS50011"/>
    </source>
</evidence>
<reference evidence="11" key="2">
    <citation type="submission" date="2021-03" db="UniProtKB">
        <authorList>
            <consortium name="EnsemblPlants"/>
        </authorList>
    </citation>
    <scope>IDENTIFICATION</scope>
</reference>
<dbReference type="Gene3D" id="3.30.200.20">
    <property type="entry name" value="Phosphorylase Kinase, domain 1"/>
    <property type="match status" value="1"/>
</dbReference>
<feature type="region of interest" description="Disordered" evidence="9">
    <location>
        <begin position="346"/>
        <end position="371"/>
    </location>
</feature>
<evidence type="ECO:0000256" key="8">
    <source>
        <dbReference type="ARBA" id="ARBA00048679"/>
    </source>
</evidence>
<dbReference type="OMA" id="EWSISTE"/>
<evidence type="ECO:0000313" key="12">
    <source>
        <dbReference type="Proteomes" id="UP000596660"/>
    </source>
</evidence>
<keyword evidence="12" id="KW-1185">Reference proteome</keyword>
<dbReference type="AlphaFoldDB" id="A0A803MRH0"/>
<evidence type="ECO:0000256" key="3">
    <source>
        <dbReference type="ARBA" id="ARBA00022679"/>
    </source>
</evidence>
<reference evidence="11" key="1">
    <citation type="journal article" date="2017" name="Nature">
        <title>The genome of Chenopodium quinoa.</title>
        <authorList>
            <person name="Jarvis D.E."/>
            <person name="Ho Y.S."/>
            <person name="Lightfoot D.J."/>
            <person name="Schmoeckel S.M."/>
            <person name="Li B."/>
            <person name="Borm T.J.A."/>
            <person name="Ohyanagi H."/>
            <person name="Mineta K."/>
            <person name="Michell C.T."/>
            <person name="Saber N."/>
            <person name="Kharbatia N.M."/>
            <person name="Rupper R.R."/>
            <person name="Sharp A.R."/>
            <person name="Dally N."/>
            <person name="Boughton B.A."/>
            <person name="Woo Y.H."/>
            <person name="Gao G."/>
            <person name="Schijlen E.G.W.M."/>
            <person name="Guo X."/>
            <person name="Momin A.A."/>
            <person name="Negrao S."/>
            <person name="Al-Babili S."/>
            <person name="Gehring C."/>
            <person name="Roessner U."/>
            <person name="Jung C."/>
            <person name="Murphy K."/>
            <person name="Arold S.T."/>
            <person name="Gojobori T."/>
            <person name="van der Linden C.G."/>
            <person name="van Loo E.N."/>
            <person name="Jellen E.N."/>
            <person name="Maughan P.J."/>
            <person name="Tester M."/>
        </authorList>
    </citation>
    <scope>NUCLEOTIDE SEQUENCE [LARGE SCALE GENOMIC DNA]</scope>
    <source>
        <strain evidence="11">cv. PI 614886</strain>
    </source>
</reference>
<dbReference type="Gene3D" id="1.10.510.10">
    <property type="entry name" value="Transferase(Phosphotransferase) domain 1"/>
    <property type="match status" value="1"/>
</dbReference>
<comment type="catalytic activity">
    <reaction evidence="8">
        <text>L-seryl-[protein] + ATP = O-phospho-L-seryl-[protein] + ADP + H(+)</text>
        <dbReference type="Rhea" id="RHEA:17989"/>
        <dbReference type="Rhea" id="RHEA-COMP:9863"/>
        <dbReference type="Rhea" id="RHEA-COMP:11604"/>
        <dbReference type="ChEBI" id="CHEBI:15378"/>
        <dbReference type="ChEBI" id="CHEBI:29999"/>
        <dbReference type="ChEBI" id="CHEBI:30616"/>
        <dbReference type="ChEBI" id="CHEBI:83421"/>
        <dbReference type="ChEBI" id="CHEBI:456216"/>
        <dbReference type="EC" id="2.7.11.1"/>
    </reaction>
</comment>
<evidence type="ECO:0000256" key="1">
    <source>
        <dbReference type="ARBA" id="ARBA00012513"/>
    </source>
</evidence>
<comment type="catalytic activity">
    <reaction evidence="7">
        <text>L-threonyl-[protein] + ATP = O-phospho-L-threonyl-[protein] + ADP + H(+)</text>
        <dbReference type="Rhea" id="RHEA:46608"/>
        <dbReference type="Rhea" id="RHEA-COMP:11060"/>
        <dbReference type="Rhea" id="RHEA-COMP:11605"/>
        <dbReference type="ChEBI" id="CHEBI:15378"/>
        <dbReference type="ChEBI" id="CHEBI:30013"/>
        <dbReference type="ChEBI" id="CHEBI:30616"/>
        <dbReference type="ChEBI" id="CHEBI:61977"/>
        <dbReference type="ChEBI" id="CHEBI:456216"/>
        <dbReference type="EC" id="2.7.11.1"/>
    </reaction>
</comment>
<dbReference type="Proteomes" id="UP000596660">
    <property type="component" value="Unplaced"/>
</dbReference>
<evidence type="ECO:0000256" key="4">
    <source>
        <dbReference type="ARBA" id="ARBA00022741"/>
    </source>
</evidence>
<evidence type="ECO:0000256" key="5">
    <source>
        <dbReference type="ARBA" id="ARBA00022777"/>
    </source>
</evidence>